<proteinExistence type="predicted"/>
<evidence type="ECO:0000256" key="1">
    <source>
        <dbReference type="ARBA" id="ARBA00004442"/>
    </source>
</evidence>
<feature type="chain" id="PRO_5045650551" evidence="2">
    <location>
        <begin position="23"/>
        <end position="207"/>
    </location>
</feature>
<sequence>MKHLKFALATASLMLLSSVASAEVYLGIGGGMTRSNAAERLEQSFIHDSTSKREKNDIGFQLYGGYAFNKFVALEADYVDLGTYEFRGANYGYDLQLSLKAKAYSLGVVGTVPLTDSIGLDGKLGIARVSQTFHCTLNCGNVSDTTNVSTTGVLALGAHWDMTKNLRLRASYEHFGGTKYRAYDNAGEEVSKTVDYGLLSAGIAVRF</sequence>
<dbReference type="Gene3D" id="2.40.160.20">
    <property type="match status" value="1"/>
</dbReference>
<dbReference type="EMBL" id="JBEWZI010000002">
    <property type="protein sequence ID" value="MET7013089.1"/>
    <property type="molecule type" value="Genomic_DNA"/>
</dbReference>
<accession>A0ABV2TGN6</accession>
<dbReference type="InterPro" id="IPR011250">
    <property type="entry name" value="OMP/PagP_B-barrel"/>
</dbReference>
<reference evidence="4 5" key="1">
    <citation type="submission" date="2024-07" db="EMBL/GenBank/DDBJ databases">
        <title>Uliginosibacterium flavum JJ3220;KACC:17644.</title>
        <authorList>
            <person name="Kim M.K."/>
        </authorList>
    </citation>
    <scope>NUCLEOTIDE SEQUENCE [LARGE SCALE GENOMIC DNA]</scope>
    <source>
        <strain evidence="4 5">KACC:17644</strain>
    </source>
</reference>
<dbReference type="Pfam" id="PF01389">
    <property type="entry name" value="OmpA_membrane"/>
    <property type="match status" value="1"/>
</dbReference>
<dbReference type="Proteomes" id="UP001549691">
    <property type="component" value="Unassembled WGS sequence"/>
</dbReference>
<evidence type="ECO:0000313" key="4">
    <source>
        <dbReference type="EMBL" id="MET7013089.1"/>
    </source>
</evidence>
<organism evidence="4 5">
    <name type="scientific">Uliginosibacterium flavum</name>
    <dbReference type="NCBI Taxonomy" id="1396831"/>
    <lineage>
        <taxon>Bacteria</taxon>
        <taxon>Pseudomonadati</taxon>
        <taxon>Pseudomonadota</taxon>
        <taxon>Betaproteobacteria</taxon>
        <taxon>Rhodocyclales</taxon>
        <taxon>Zoogloeaceae</taxon>
        <taxon>Uliginosibacterium</taxon>
    </lineage>
</organism>
<dbReference type="SUPFAM" id="SSF56925">
    <property type="entry name" value="OMPA-like"/>
    <property type="match status" value="1"/>
</dbReference>
<name>A0ABV2TGN6_9RHOO</name>
<comment type="subcellular location">
    <subcellularLocation>
        <location evidence="1">Cell outer membrane</location>
    </subcellularLocation>
</comment>
<feature type="signal peptide" evidence="2">
    <location>
        <begin position="1"/>
        <end position="22"/>
    </location>
</feature>
<evidence type="ECO:0000313" key="5">
    <source>
        <dbReference type="Proteomes" id="UP001549691"/>
    </source>
</evidence>
<gene>
    <name evidence="4" type="ORF">ABXR19_02730</name>
</gene>
<feature type="domain" description="Outer membrane protein OmpA-like transmembrane" evidence="3">
    <location>
        <begin position="21"/>
        <end position="207"/>
    </location>
</feature>
<keyword evidence="5" id="KW-1185">Reference proteome</keyword>
<evidence type="ECO:0000259" key="3">
    <source>
        <dbReference type="Pfam" id="PF01389"/>
    </source>
</evidence>
<evidence type="ECO:0000256" key="2">
    <source>
        <dbReference type="SAM" id="SignalP"/>
    </source>
</evidence>
<dbReference type="InterPro" id="IPR000498">
    <property type="entry name" value="OmpA-like_TM_dom"/>
</dbReference>
<comment type="caution">
    <text evidence="4">The sequence shown here is derived from an EMBL/GenBank/DDBJ whole genome shotgun (WGS) entry which is preliminary data.</text>
</comment>
<keyword evidence="2" id="KW-0732">Signal</keyword>
<dbReference type="RefSeq" id="WP_354599547.1">
    <property type="nucleotide sequence ID" value="NZ_JBEWZI010000002.1"/>
</dbReference>
<protein>
    <submittedName>
        <fullName evidence="4">Outer membrane beta-barrel protein</fullName>
    </submittedName>
</protein>